<organism evidence="2">
    <name type="scientific">Magnetococcus massalia (strain MO-1)</name>
    <dbReference type="NCBI Taxonomy" id="451514"/>
    <lineage>
        <taxon>Bacteria</taxon>
        <taxon>Pseudomonadati</taxon>
        <taxon>Pseudomonadota</taxon>
        <taxon>Magnetococcia</taxon>
        <taxon>Magnetococcales</taxon>
        <taxon>Magnetococcaceae</taxon>
        <taxon>Magnetococcus</taxon>
    </lineage>
</organism>
<gene>
    <name evidence="2" type="ORF">MAGMO_2543</name>
</gene>
<sequence length="184" mass="21312">MVLNHYPWTNFYRAILVWTDYTIHHQEARAFIRRHMGHVYALGEKSIQERSRQAGVDQEPAQLRARRTASAKQHRFALPDQRPAYQPTHQPDVERPMTAHTAHAAREPYTLYLGSYSSLATLDKLEQKLARAGLQSFSLSIKIKGRRYHRLYVGRYESQPLAKRALPRVRELTGIDVIVKQGVL</sequence>
<name>A0A1S7LIF0_MAGMO</name>
<dbReference type="PROSITE" id="PS51724">
    <property type="entry name" value="SPOR"/>
    <property type="match status" value="1"/>
</dbReference>
<dbReference type="GO" id="GO:0042834">
    <property type="term" value="F:peptidoglycan binding"/>
    <property type="evidence" value="ECO:0007669"/>
    <property type="project" value="InterPro"/>
</dbReference>
<evidence type="ECO:0000259" key="1">
    <source>
        <dbReference type="PROSITE" id="PS51724"/>
    </source>
</evidence>
<dbReference type="EMBL" id="LO017727">
    <property type="protein sequence ID" value="CRH06700.1"/>
    <property type="molecule type" value="Genomic_DNA"/>
</dbReference>
<dbReference type="InterPro" id="IPR036680">
    <property type="entry name" value="SPOR-like_sf"/>
</dbReference>
<dbReference type="SUPFAM" id="SSF110997">
    <property type="entry name" value="Sporulation related repeat"/>
    <property type="match status" value="1"/>
</dbReference>
<feature type="domain" description="SPOR" evidence="1">
    <location>
        <begin position="103"/>
        <end position="182"/>
    </location>
</feature>
<dbReference type="Gene3D" id="3.30.70.1070">
    <property type="entry name" value="Sporulation related repeat"/>
    <property type="match status" value="1"/>
</dbReference>
<accession>A0A1S7LIF0</accession>
<protein>
    <recommendedName>
        <fullName evidence="1">SPOR domain-containing protein</fullName>
    </recommendedName>
</protein>
<evidence type="ECO:0000313" key="2">
    <source>
        <dbReference type="EMBL" id="CRH06700.1"/>
    </source>
</evidence>
<proteinExistence type="predicted"/>
<dbReference type="InterPro" id="IPR007730">
    <property type="entry name" value="SPOR-like_dom"/>
</dbReference>
<reference evidence="2" key="1">
    <citation type="submission" date="2015-04" db="EMBL/GenBank/DDBJ databases">
        <authorList>
            <person name="Syromyatnikov M.Y."/>
            <person name="Popov V.N."/>
        </authorList>
    </citation>
    <scope>NUCLEOTIDE SEQUENCE</scope>
    <source>
        <strain evidence="2">MO-1</strain>
    </source>
</reference>
<dbReference type="AlphaFoldDB" id="A0A1S7LIF0"/>
<dbReference type="Pfam" id="PF05036">
    <property type="entry name" value="SPOR"/>
    <property type="match status" value="1"/>
</dbReference>